<dbReference type="InterPro" id="IPR045746">
    <property type="entry name" value="ACT14924-like_Acyltransf_dom"/>
</dbReference>
<evidence type="ECO:0000313" key="13">
    <source>
        <dbReference type="Proteomes" id="UP001467690"/>
    </source>
</evidence>
<comment type="function">
    <text evidence="9">Catalyzes the first step in the biosynthesis of ornithine lipids, which are phosphorus-free membrane lipids. Catalyzes the 3-hydroxyacyl-acyl carrier protein-dependent acylation of ornithine to form lyso-ornithine lipid (LOL).</text>
</comment>
<dbReference type="EMBL" id="JBELOE010000284">
    <property type="protein sequence ID" value="MER2494168.1"/>
    <property type="molecule type" value="Genomic_DNA"/>
</dbReference>
<dbReference type="CDD" id="cd07986">
    <property type="entry name" value="LPLAT_ACT14924-like"/>
    <property type="match status" value="1"/>
</dbReference>
<dbReference type="Pfam" id="PF19576">
    <property type="entry name" value="Acyltransf_2"/>
    <property type="match status" value="1"/>
</dbReference>
<keyword evidence="4" id="KW-0443">Lipid metabolism</keyword>
<dbReference type="EC" id="2.3.2.30" evidence="7"/>
<evidence type="ECO:0000256" key="8">
    <source>
        <dbReference type="ARBA" id="ARBA00039866"/>
    </source>
</evidence>
<evidence type="ECO:0000256" key="3">
    <source>
        <dbReference type="ARBA" id="ARBA00022679"/>
    </source>
</evidence>
<comment type="similarity">
    <text evidence="6">Belongs to the acetyltransferase family. OlsB subfamily.</text>
</comment>
<proteinExistence type="inferred from homology"/>
<dbReference type="InterPro" id="IPR016181">
    <property type="entry name" value="Acyl_CoA_acyltransferase"/>
</dbReference>
<dbReference type="Proteomes" id="UP001467690">
    <property type="component" value="Unassembled WGS sequence"/>
</dbReference>
<feature type="domain" description="Phospholipid/glycerol acyltransferase" evidence="11">
    <location>
        <begin position="81"/>
        <end position="198"/>
    </location>
</feature>
<dbReference type="Pfam" id="PF13444">
    <property type="entry name" value="Acetyltransf_5"/>
    <property type="match status" value="1"/>
</dbReference>
<evidence type="ECO:0000256" key="7">
    <source>
        <dbReference type="ARBA" id="ARBA00039058"/>
    </source>
</evidence>
<reference evidence="12 13" key="1">
    <citation type="submission" date="2024-06" db="EMBL/GenBank/DDBJ databases">
        <authorList>
            <person name="Chen R.Y."/>
        </authorList>
    </citation>
    <scope>NUCLEOTIDE SEQUENCE [LARGE SCALE GENOMIC DNA]</scope>
    <source>
        <strain evidence="12 13">D2</strain>
    </source>
</reference>
<dbReference type="SUPFAM" id="SSF69593">
    <property type="entry name" value="Glycerol-3-phosphate (1)-acyltransferase"/>
    <property type="match status" value="1"/>
</dbReference>
<keyword evidence="2" id="KW-0444">Lipid biosynthesis</keyword>
<evidence type="ECO:0000256" key="6">
    <source>
        <dbReference type="ARBA" id="ARBA00038095"/>
    </source>
</evidence>
<organism evidence="12 13">
    <name type="scientific">Catenovulum sediminis</name>
    <dbReference type="NCBI Taxonomy" id="1740262"/>
    <lineage>
        <taxon>Bacteria</taxon>
        <taxon>Pseudomonadati</taxon>
        <taxon>Pseudomonadota</taxon>
        <taxon>Gammaproteobacteria</taxon>
        <taxon>Alteromonadales</taxon>
        <taxon>Alteromonadaceae</taxon>
        <taxon>Catenovulum</taxon>
    </lineage>
</organism>
<evidence type="ECO:0000256" key="10">
    <source>
        <dbReference type="ARBA" id="ARBA00047785"/>
    </source>
</evidence>
<dbReference type="InterPro" id="IPR052351">
    <property type="entry name" value="Ornithine_N-alpha-AT"/>
</dbReference>
<dbReference type="RefSeq" id="WP_350403179.1">
    <property type="nucleotide sequence ID" value="NZ_JBELOE010000284.1"/>
</dbReference>
<dbReference type="InterPro" id="IPR002123">
    <property type="entry name" value="Plipid/glycerol_acylTrfase"/>
</dbReference>
<dbReference type="PANTHER" id="PTHR37323:SF1">
    <property type="entry name" value="L-ORNITHINE N(ALPHA)-ACYLTRANSFERASE"/>
    <property type="match status" value="1"/>
</dbReference>
<evidence type="ECO:0000256" key="4">
    <source>
        <dbReference type="ARBA" id="ARBA00023098"/>
    </source>
</evidence>
<protein>
    <recommendedName>
        <fullName evidence="8">L-ornithine N(alpha)-acyltransferase</fullName>
        <ecNumber evidence="7">2.3.2.30</ecNumber>
    </recommendedName>
</protein>
<gene>
    <name evidence="12" type="ORF">ABS311_20010</name>
</gene>
<comment type="catalytic activity">
    <reaction evidence="10">
        <text>a (3R)-hydroxyacyl-[ACP] + L-ornithine = a lyso-ornithine lipid + holo-[ACP] + H(+)</text>
        <dbReference type="Rhea" id="RHEA:20633"/>
        <dbReference type="Rhea" id="RHEA-COMP:9685"/>
        <dbReference type="Rhea" id="RHEA-COMP:9945"/>
        <dbReference type="ChEBI" id="CHEBI:15378"/>
        <dbReference type="ChEBI" id="CHEBI:46911"/>
        <dbReference type="ChEBI" id="CHEBI:64479"/>
        <dbReference type="ChEBI" id="CHEBI:78827"/>
        <dbReference type="ChEBI" id="CHEBI:138482"/>
        <dbReference type="EC" id="2.3.2.30"/>
    </reaction>
    <physiologicalReaction direction="left-to-right" evidence="10">
        <dbReference type="Rhea" id="RHEA:20634"/>
    </physiologicalReaction>
</comment>
<comment type="pathway">
    <text evidence="1">Lipid metabolism.</text>
</comment>
<dbReference type="GO" id="GO:0016746">
    <property type="term" value="F:acyltransferase activity"/>
    <property type="evidence" value="ECO:0007669"/>
    <property type="project" value="UniProtKB-KW"/>
</dbReference>
<evidence type="ECO:0000256" key="5">
    <source>
        <dbReference type="ARBA" id="ARBA00023315"/>
    </source>
</evidence>
<name>A0ABV1RMJ1_9ALTE</name>
<keyword evidence="13" id="KW-1185">Reference proteome</keyword>
<dbReference type="PANTHER" id="PTHR37323">
    <property type="entry name" value="GCN5-RELATED N-ACETYLTRANSFERASE"/>
    <property type="match status" value="1"/>
</dbReference>
<evidence type="ECO:0000313" key="12">
    <source>
        <dbReference type="EMBL" id="MER2494168.1"/>
    </source>
</evidence>
<dbReference type="SUPFAM" id="SSF55729">
    <property type="entry name" value="Acyl-CoA N-acyltransferases (Nat)"/>
    <property type="match status" value="1"/>
</dbReference>
<evidence type="ECO:0000259" key="11">
    <source>
        <dbReference type="SMART" id="SM00563"/>
    </source>
</evidence>
<keyword evidence="3" id="KW-0808">Transferase</keyword>
<accession>A0ABV1RMJ1</accession>
<evidence type="ECO:0000256" key="2">
    <source>
        <dbReference type="ARBA" id="ARBA00022516"/>
    </source>
</evidence>
<evidence type="ECO:0000256" key="1">
    <source>
        <dbReference type="ARBA" id="ARBA00005189"/>
    </source>
</evidence>
<sequence>MFTVEQVIEKNLPQLQKHPLLSSVTRMALRRLLHEREFIEFGELYPHLTGLDFVEQVLDYFDFSYTIAARDLERIPSHGKCVIIANHPIGSLDGLALIKLMSEVRKDFKVVANELLMTIDPLQNLLLPVNNMGGKTARENIRGIQSYLNNNGAVIIFPAGEVSRLKPVGIRDSKWNGGFLKLALATQAPIVPIHVQGKNSLSFYFLSMLYKPLSTLFLVKEMFRQQDKNMPVKVGEIIPYDSFKGSQLTNKEKIRLFQRHLYRIGQKKKGCFVTESAIARAENKDELRQAIYNCELLGQTSDNKDIYLYRFTDSSPIMREIGRLREVAFRAVGEGSGKRRDIDKYDAYYEHLILWDNQNAEIVGAYRLGRTHEIASEKGQKGLYTDSLFNYGEAMQKYFSQGLELGRSFVQPRYWGMRSLDYLWYGIGAFLKKHPEIKYLFGPVSMSNSMPKSAKDLMVYFYKLYFQRHSDIASSKQPYQIPNDVLSVLKTEFSGNDYKQDFIKLKSMLANMGTSVPTLYKQYSELCEEGGVEFLDFGVDPDFADCIDGLVLVDITKLKANKKARYLGP</sequence>
<keyword evidence="5 12" id="KW-0012">Acyltransferase</keyword>
<dbReference type="SMART" id="SM00563">
    <property type="entry name" value="PlsC"/>
    <property type="match status" value="1"/>
</dbReference>
<comment type="caution">
    <text evidence="12">The sequence shown here is derived from an EMBL/GenBank/DDBJ whole genome shotgun (WGS) entry which is preliminary data.</text>
</comment>
<evidence type="ECO:0000256" key="9">
    <source>
        <dbReference type="ARBA" id="ARBA00045724"/>
    </source>
</evidence>